<gene>
    <name evidence="2" type="ORF">AW171_hschr21172</name>
</gene>
<evidence type="ECO:0000313" key="3">
    <source>
        <dbReference type="Proteomes" id="UP000243052"/>
    </source>
</evidence>
<feature type="region of interest" description="Disordered" evidence="1">
    <location>
        <begin position="35"/>
        <end position="59"/>
    </location>
</feature>
<accession>A0A109UVJ6</accession>
<dbReference type="OrthoDB" id="434695at2759"/>
<dbReference type="PANTHER" id="PTHR31975:SF2">
    <property type="entry name" value="CHITIN BIOSYNTHESIS PROTEIN CHS6-RELATED"/>
    <property type="match status" value="1"/>
</dbReference>
<keyword evidence="3" id="KW-1185">Reference proteome</keyword>
<dbReference type="GeneID" id="28721631"/>
<evidence type="ECO:0000256" key="1">
    <source>
        <dbReference type="SAM" id="MobiDB-lite"/>
    </source>
</evidence>
<dbReference type="STRING" id="45286.A0A109UVJ6"/>
<dbReference type="InterPro" id="IPR015374">
    <property type="entry name" value="ChAPs"/>
</dbReference>
<dbReference type="GO" id="GO:0034044">
    <property type="term" value="C:exomer complex"/>
    <property type="evidence" value="ECO:0007669"/>
    <property type="project" value="UniProtKB-ARBA"/>
</dbReference>
<dbReference type="RefSeq" id="XP_017986341.1">
    <property type="nucleotide sequence ID" value="XM_018130852.1"/>
</dbReference>
<feature type="compositionally biased region" description="Polar residues" evidence="1">
    <location>
        <begin position="35"/>
        <end position="44"/>
    </location>
</feature>
<dbReference type="Pfam" id="PF09295">
    <property type="entry name" value="ChAPs"/>
    <property type="match status" value="2"/>
</dbReference>
<dbReference type="GO" id="GO:0006893">
    <property type="term" value="P:Golgi to plasma membrane transport"/>
    <property type="evidence" value="ECO:0007669"/>
    <property type="project" value="TreeGrafter"/>
</dbReference>
<dbReference type="PANTHER" id="PTHR31975">
    <property type="entry name" value="BUD SITE SELECTION PROTEIN 7-RELATED"/>
    <property type="match status" value="1"/>
</dbReference>
<evidence type="ECO:0000313" key="2">
    <source>
        <dbReference type="EMBL" id="AMD19345.1"/>
    </source>
</evidence>
<reference evidence="2 3" key="1">
    <citation type="submission" date="2016-01" db="EMBL/GenBank/DDBJ databases">
        <title>Genome sequence of the yeast Holleya sinecauda.</title>
        <authorList>
            <person name="Dietrich F.S."/>
        </authorList>
    </citation>
    <scope>NUCLEOTIDE SEQUENCE [LARGE SCALE GENOMIC DNA]</scope>
    <source>
        <strain evidence="2 3">ATCC 58844</strain>
    </source>
</reference>
<dbReference type="AlphaFoldDB" id="A0A109UVJ6"/>
<name>A0A109UVJ6_9SACH</name>
<sequence>MRMLGLHPANAKDRPASNTEMELFWNVISRRSTVENGNASTAKSTAREKEPQPLNNVDSQAKVKPTIQYPRLIEYKCGESLAIRTNILQRECASTVDNFGVPDLVHVTEYDSIHHHNIGEHHYITGIDVSSEAMPIAYLNTLRLNRESSKEHRRVSMYCTFNIFSRVDIRIRFESEKNYQINIINVKGEEELKLSERLWDETFVSGCIRSIVINRDRNRKVPGLVEYPIGRDAGHLYCQKVITGLCKFIPRAIEAGYDPALYDSPSYLQNYVVDTLSHFLSMSQHVMYDFTIKLLDRLAAEDSENEVQYRLVQSKIALESHAHEVTSVKLIHDGINKFFPNITKLSQTQLRDLVDFLNMQVKFLIRKADFKLALPIADRAVSIAPNSFIAWHNLAVCHLELAHYDKVLGAISSMPHLAFPTLVETALADVIERNYYKKPLGAEPTSNLFPRELTYVTDTFTDMNSLELRTLIYGRTVMSKPTDHGGYLQEIWNGPCKILGPIYGVRSCNIINFVSEAEVNAINHMEFLERNKLANSLSPSEAEVYTLLMRIIQEIGWYEFLELRLRTFVTKQEYSEHSQVIPTELKSKRICGTWLEKLVMHIYHDLEACLHIDLNSSEMKNSALEWQLIGLTLVRIGNYDDAIACLKTCLSARFDIITAEALLKLYIDGHYSEQDIDIIIDLVIRTCAYALRFYDRCQWLTMRALAKLCDQHTKEIITSRIQVCCVENNGMISLLERFLNQIYQD</sequence>
<dbReference type="Proteomes" id="UP000243052">
    <property type="component" value="Chromosome ii"/>
</dbReference>
<protein>
    <submittedName>
        <fullName evidence="2">HBR444Cp</fullName>
    </submittedName>
</protein>
<dbReference type="Gene3D" id="1.25.40.10">
    <property type="entry name" value="Tetratricopeptide repeat domain"/>
    <property type="match status" value="1"/>
</dbReference>
<organism evidence="2 3">
    <name type="scientific">Eremothecium sinecaudum</name>
    <dbReference type="NCBI Taxonomy" id="45286"/>
    <lineage>
        <taxon>Eukaryota</taxon>
        <taxon>Fungi</taxon>
        <taxon>Dikarya</taxon>
        <taxon>Ascomycota</taxon>
        <taxon>Saccharomycotina</taxon>
        <taxon>Saccharomycetes</taxon>
        <taxon>Saccharomycetales</taxon>
        <taxon>Saccharomycetaceae</taxon>
        <taxon>Eremothecium</taxon>
    </lineage>
</organism>
<dbReference type="EMBL" id="CP014242">
    <property type="protein sequence ID" value="AMD19345.1"/>
    <property type="molecule type" value="Genomic_DNA"/>
</dbReference>
<dbReference type="SUPFAM" id="SSF48452">
    <property type="entry name" value="TPR-like"/>
    <property type="match status" value="1"/>
</dbReference>
<dbReference type="InterPro" id="IPR011990">
    <property type="entry name" value="TPR-like_helical_dom_sf"/>
</dbReference>
<proteinExistence type="predicted"/>